<keyword evidence="8" id="KW-1185">Reference proteome</keyword>
<comment type="subcellular location">
    <subcellularLocation>
        <location evidence="6">Cell membrane</location>
        <topology evidence="6">Multi-pass membrane protein</topology>
    </subcellularLocation>
    <subcellularLocation>
        <location evidence="1">Membrane</location>
    </subcellularLocation>
</comment>
<keyword evidence="6" id="KW-0406">Ion transport</keyword>
<keyword evidence="4 6" id="KW-0472">Membrane</keyword>
<dbReference type="EMBL" id="UYSL01020112">
    <property type="protein sequence ID" value="VDL72832.1"/>
    <property type="molecule type" value="Genomic_DNA"/>
</dbReference>
<accession>A0A0N4Y0Y6</accession>
<evidence type="ECO:0000256" key="6">
    <source>
        <dbReference type="RuleBase" id="RU363126"/>
    </source>
</evidence>
<dbReference type="GO" id="GO:0005886">
    <property type="term" value="C:plasma membrane"/>
    <property type="evidence" value="ECO:0007669"/>
    <property type="project" value="UniProtKB-SubCell"/>
</dbReference>
<sequence>MTVNYMREAATVHVGTFLKLLFRWRGSVWKIIWKELNIYLFIYFNICVGYQFLIKGSDFGPAFERLSRYCRTLMRDASTVLTFALGFYVSQIADRWWKVFMTIPWPDTFGLQTCAFLRSRTSEEGSKTDRMIRKTAMRYVILTYVLVFRDISERIRRRFPTYDHLPDGTSKDRYFQLNSPVQMGKEELTEDELETNRTIRDAIGRRHPSSVVRWGFAARFTAPAMVQVHHGQRD</sequence>
<dbReference type="PANTHER" id="PTHR10736:SF0">
    <property type="entry name" value="BESTROPHIN HOMOLOG"/>
    <property type="match status" value="1"/>
</dbReference>
<comment type="caution">
    <text evidence="6">Lacks conserved residue(s) required for the propagation of feature annotation.</text>
</comment>
<proteinExistence type="inferred from homology"/>
<dbReference type="InterPro" id="IPR021134">
    <property type="entry name" value="Bestrophin-like"/>
</dbReference>
<reference evidence="9" key="1">
    <citation type="submission" date="2017-02" db="UniProtKB">
        <authorList>
            <consortium name="WormBaseParasite"/>
        </authorList>
    </citation>
    <scope>IDENTIFICATION</scope>
</reference>
<evidence type="ECO:0000256" key="3">
    <source>
        <dbReference type="ARBA" id="ARBA00022989"/>
    </source>
</evidence>
<evidence type="ECO:0000313" key="9">
    <source>
        <dbReference type="WBParaSite" id="NBR_0000924201-mRNA-1"/>
    </source>
</evidence>
<evidence type="ECO:0000256" key="1">
    <source>
        <dbReference type="ARBA" id="ARBA00004370"/>
    </source>
</evidence>
<name>A0A0N4Y0Y6_NIPBR</name>
<dbReference type="AlphaFoldDB" id="A0A0N4Y0Y6"/>
<dbReference type="Proteomes" id="UP000271162">
    <property type="component" value="Unassembled WGS sequence"/>
</dbReference>
<keyword evidence="3 6" id="KW-1133">Transmembrane helix</keyword>
<keyword evidence="6" id="KW-0868">Chloride</keyword>
<evidence type="ECO:0000256" key="2">
    <source>
        <dbReference type="ARBA" id="ARBA00022692"/>
    </source>
</evidence>
<keyword evidence="6" id="KW-0407">Ion channel</keyword>
<dbReference type="STRING" id="27835.A0A0N4Y0Y6"/>
<comment type="function">
    <text evidence="6">Forms chloride channels.</text>
</comment>
<keyword evidence="2 6" id="KW-0812">Transmembrane</keyword>
<protein>
    <recommendedName>
        <fullName evidence="6">Bestrophin homolog</fullName>
    </recommendedName>
</protein>
<organism evidence="9">
    <name type="scientific">Nippostrongylus brasiliensis</name>
    <name type="common">Rat hookworm</name>
    <dbReference type="NCBI Taxonomy" id="27835"/>
    <lineage>
        <taxon>Eukaryota</taxon>
        <taxon>Metazoa</taxon>
        <taxon>Ecdysozoa</taxon>
        <taxon>Nematoda</taxon>
        <taxon>Chromadorea</taxon>
        <taxon>Rhabditida</taxon>
        <taxon>Rhabditina</taxon>
        <taxon>Rhabditomorpha</taxon>
        <taxon>Strongyloidea</taxon>
        <taxon>Heligmosomidae</taxon>
        <taxon>Nippostrongylus</taxon>
    </lineage>
</organism>
<keyword evidence="6" id="KW-1003">Cell membrane</keyword>
<evidence type="ECO:0000256" key="5">
    <source>
        <dbReference type="ARBA" id="ARBA00034769"/>
    </source>
</evidence>
<keyword evidence="6" id="KW-0813">Transport</keyword>
<keyword evidence="6" id="KW-0869">Chloride channel</keyword>
<evidence type="ECO:0000313" key="8">
    <source>
        <dbReference type="Proteomes" id="UP000271162"/>
    </source>
</evidence>
<evidence type="ECO:0000313" key="7">
    <source>
        <dbReference type="EMBL" id="VDL72832.1"/>
    </source>
</evidence>
<reference evidence="7 8" key="2">
    <citation type="submission" date="2018-11" db="EMBL/GenBank/DDBJ databases">
        <authorList>
            <consortium name="Pathogen Informatics"/>
        </authorList>
    </citation>
    <scope>NUCLEOTIDE SEQUENCE [LARGE SCALE GENOMIC DNA]</scope>
</reference>
<comment type="similarity">
    <text evidence="5 6">Belongs to the anion channel-forming bestrophin (TC 1.A.46) family. Calcium-sensitive chloride channel subfamily.</text>
</comment>
<evidence type="ECO:0000256" key="4">
    <source>
        <dbReference type="ARBA" id="ARBA00023136"/>
    </source>
</evidence>
<dbReference type="PANTHER" id="PTHR10736">
    <property type="entry name" value="BESTROPHIN"/>
    <property type="match status" value="1"/>
</dbReference>
<dbReference type="GO" id="GO:0034707">
    <property type="term" value="C:chloride channel complex"/>
    <property type="evidence" value="ECO:0007669"/>
    <property type="project" value="UniProtKB-KW"/>
</dbReference>
<dbReference type="WBParaSite" id="NBR_0000924201-mRNA-1">
    <property type="protein sequence ID" value="NBR_0000924201-mRNA-1"/>
    <property type="gene ID" value="NBR_0000924201"/>
</dbReference>
<dbReference type="Pfam" id="PF01062">
    <property type="entry name" value="Bestrophin"/>
    <property type="match status" value="1"/>
</dbReference>
<feature type="transmembrane region" description="Helical" evidence="6">
    <location>
        <begin position="36"/>
        <end position="53"/>
    </location>
</feature>
<dbReference type="InterPro" id="IPR000615">
    <property type="entry name" value="Bestrophin"/>
</dbReference>
<dbReference type="GO" id="GO:0005254">
    <property type="term" value="F:chloride channel activity"/>
    <property type="evidence" value="ECO:0007669"/>
    <property type="project" value="UniProtKB-KW"/>
</dbReference>
<gene>
    <name evidence="7" type="ORF">NBR_LOCUS9243</name>
</gene>